<sequence>MVANCLVFHTVYLLTRQIRELKRTGKLALEEMLRHLNPYWMGLLNRFGRYDWEVKRMPDPVMLDHKG</sequence>
<gene>
    <name evidence="2" type="ORF">DC3_12290</name>
</gene>
<keyword evidence="3" id="KW-1185">Reference proteome</keyword>
<evidence type="ECO:0000313" key="2">
    <source>
        <dbReference type="EMBL" id="GEM45594.1"/>
    </source>
</evidence>
<dbReference type="Pfam" id="PF01526">
    <property type="entry name" value="DDE_Tnp_Tn3"/>
    <property type="match status" value="1"/>
</dbReference>
<dbReference type="AlphaFoldDB" id="A0A511MYD0"/>
<evidence type="ECO:0000259" key="1">
    <source>
        <dbReference type="Pfam" id="PF01526"/>
    </source>
</evidence>
<dbReference type="Proteomes" id="UP000321306">
    <property type="component" value="Unassembled WGS sequence"/>
</dbReference>
<dbReference type="GO" id="GO:0004803">
    <property type="term" value="F:transposase activity"/>
    <property type="evidence" value="ECO:0007669"/>
    <property type="project" value="InterPro"/>
</dbReference>
<accession>A0A511MYD0</accession>
<dbReference type="InterPro" id="IPR002513">
    <property type="entry name" value="Tn3_Tnp_DDE_dom"/>
</dbReference>
<comment type="caution">
    <text evidence="2">The sequence shown here is derived from an EMBL/GenBank/DDBJ whole genome shotgun (WGS) entry which is preliminary data.</text>
</comment>
<reference evidence="2 3" key="1">
    <citation type="submission" date="2019-07" db="EMBL/GenBank/DDBJ databases">
        <title>Whole genome shotgun sequence of Deinococcus cellulosilyticus NBRC 106333.</title>
        <authorList>
            <person name="Hosoyama A."/>
            <person name="Uohara A."/>
            <person name="Ohji S."/>
            <person name="Ichikawa N."/>
        </authorList>
    </citation>
    <scope>NUCLEOTIDE SEQUENCE [LARGE SCALE GENOMIC DNA]</scope>
    <source>
        <strain evidence="2 3">NBRC 106333</strain>
    </source>
</reference>
<feature type="domain" description="Tn3 transposase DDE" evidence="1">
    <location>
        <begin position="1"/>
        <end position="50"/>
    </location>
</feature>
<name>A0A511MYD0_DEIC1</name>
<proteinExistence type="predicted"/>
<organism evidence="2 3">
    <name type="scientific">Deinococcus cellulosilyticus (strain DSM 18568 / NBRC 106333 / KACC 11606 / 5516J-15)</name>
    <dbReference type="NCBI Taxonomy" id="1223518"/>
    <lineage>
        <taxon>Bacteria</taxon>
        <taxon>Thermotogati</taxon>
        <taxon>Deinococcota</taxon>
        <taxon>Deinococci</taxon>
        <taxon>Deinococcales</taxon>
        <taxon>Deinococcaceae</taxon>
        <taxon>Deinococcus</taxon>
    </lineage>
</organism>
<dbReference type="GO" id="GO:0006313">
    <property type="term" value="P:DNA transposition"/>
    <property type="evidence" value="ECO:0007669"/>
    <property type="project" value="InterPro"/>
</dbReference>
<dbReference type="EMBL" id="BJXB01000004">
    <property type="protein sequence ID" value="GEM45594.1"/>
    <property type="molecule type" value="Genomic_DNA"/>
</dbReference>
<evidence type="ECO:0000313" key="3">
    <source>
        <dbReference type="Proteomes" id="UP000321306"/>
    </source>
</evidence>
<protein>
    <recommendedName>
        <fullName evidence="1">Tn3 transposase DDE domain-containing protein</fullName>
    </recommendedName>
</protein>